<dbReference type="AlphaFoldDB" id="A0A2Z7AE34"/>
<accession>A0A2Z7AE34</accession>
<reference evidence="1 2" key="1">
    <citation type="journal article" date="2015" name="Proc. Natl. Acad. Sci. U.S.A.">
        <title>The resurrection genome of Boea hygrometrica: A blueprint for survival of dehydration.</title>
        <authorList>
            <person name="Xiao L."/>
            <person name="Yang G."/>
            <person name="Zhang L."/>
            <person name="Yang X."/>
            <person name="Zhao S."/>
            <person name="Ji Z."/>
            <person name="Zhou Q."/>
            <person name="Hu M."/>
            <person name="Wang Y."/>
            <person name="Chen M."/>
            <person name="Xu Y."/>
            <person name="Jin H."/>
            <person name="Xiao X."/>
            <person name="Hu G."/>
            <person name="Bao F."/>
            <person name="Hu Y."/>
            <person name="Wan P."/>
            <person name="Li L."/>
            <person name="Deng X."/>
            <person name="Kuang T."/>
            <person name="Xiang C."/>
            <person name="Zhu J.K."/>
            <person name="Oliver M.J."/>
            <person name="He Y."/>
        </authorList>
    </citation>
    <scope>NUCLEOTIDE SEQUENCE [LARGE SCALE GENOMIC DNA]</scope>
    <source>
        <strain evidence="2">cv. XS01</strain>
    </source>
</reference>
<keyword evidence="2" id="KW-1185">Reference proteome</keyword>
<name>A0A2Z7AE34_9LAMI</name>
<evidence type="ECO:0000313" key="1">
    <source>
        <dbReference type="EMBL" id="KZV17280.1"/>
    </source>
</evidence>
<dbReference type="EMBL" id="KV018445">
    <property type="protein sequence ID" value="KZV17280.1"/>
    <property type="molecule type" value="Genomic_DNA"/>
</dbReference>
<organism evidence="1 2">
    <name type="scientific">Dorcoceras hygrometricum</name>
    <dbReference type="NCBI Taxonomy" id="472368"/>
    <lineage>
        <taxon>Eukaryota</taxon>
        <taxon>Viridiplantae</taxon>
        <taxon>Streptophyta</taxon>
        <taxon>Embryophyta</taxon>
        <taxon>Tracheophyta</taxon>
        <taxon>Spermatophyta</taxon>
        <taxon>Magnoliopsida</taxon>
        <taxon>eudicotyledons</taxon>
        <taxon>Gunneridae</taxon>
        <taxon>Pentapetalae</taxon>
        <taxon>asterids</taxon>
        <taxon>lamiids</taxon>
        <taxon>Lamiales</taxon>
        <taxon>Gesneriaceae</taxon>
        <taxon>Didymocarpoideae</taxon>
        <taxon>Trichosporeae</taxon>
        <taxon>Loxocarpinae</taxon>
        <taxon>Dorcoceras</taxon>
    </lineage>
</organism>
<evidence type="ECO:0000313" key="2">
    <source>
        <dbReference type="Proteomes" id="UP000250235"/>
    </source>
</evidence>
<proteinExistence type="predicted"/>
<dbReference type="Proteomes" id="UP000250235">
    <property type="component" value="Unassembled WGS sequence"/>
</dbReference>
<gene>
    <name evidence="1" type="ORF">F511_27532</name>
</gene>
<protein>
    <submittedName>
        <fullName evidence="1">Uncharacterized protein</fullName>
    </submittedName>
</protein>
<sequence length="230" mass="24674">MLRLVPAGRNCVRVSAGCSAEADVNAGQHSCSSKRKHRRFVVATGSPAASDFRHCCLLLREALHCFVLATGYPAAGNPGSTAGRGFNPAGGAPGDRRVDVELRSCRSCIFAIPVVGSPALFELLDSSSWAALCSLVVGPVELIREPHVFQLLSAPESFGPPAVELLRSAVVAMSCCCYFVSYQDARASGDTALSSPCWDLLALMRRVVNYHSSWDEQRQVELFDASDNRV</sequence>